<keyword evidence="1" id="KW-0472">Membrane</keyword>
<sequence length="135" mass="14297">MRITGDQRDWLFFTGWLLTGSGYLLALLTVLSIGVFILPIPLIATVALATRRGALRCLPGLISSASLPLFLLTYLNREGPGTHCTASAGGGSCTEGLLDPWILLAFGLLVLAAGVALFLRIRRRPAVTGLPSHSP</sequence>
<feature type="transmembrane region" description="Helical" evidence="1">
    <location>
        <begin position="101"/>
        <end position="119"/>
    </location>
</feature>
<organism evidence="2 3">
    <name type="scientific">Streptomyces kaempferi</name>
    <dbReference type="NCBI Taxonomy" id="333725"/>
    <lineage>
        <taxon>Bacteria</taxon>
        <taxon>Bacillati</taxon>
        <taxon>Actinomycetota</taxon>
        <taxon>Actinomycetes</taxon>
        <taxon>Kitasatosporales</taxon>
        <taxon>Streptomycetaceae</taxon>
        <taxon>Streptomyces</taxon>
    </lineage>
</organism>
<gene>
    <name evidence="2" type="ORF">ACFQ5X_40435</name>
</gene>
<keyword evidence="3" id="KW-1185">Reference proteome</keyword>
<dbReference type="EMBL" id="JBHTMM010000101">
    <property type="protein sequence ID" value="MFD1312051.1"/>
    <property type="molecule type" value="Genomic_DNA"/>
</dbReference>
<evidence type="ECO:0000313" key="2">
    <source>
        <dbReference type="EMBL" id="MFD1312051.1"/>
    </source>
</evidence>
<feature type="transmembrane region" description="Helical" evidence="1">
    <location>
        <begin position="57"/>
        <end position="75"/>
    </location>
</feature>
<keyword evidence="1" id="KW-0812">Transmembrane</keyword>
<reference evidence="3" key="1">
    <citation type="journal article" date="2019" name="Int. J. Syst. Evol. Microbiol.">
        <title>The Global Catalogue of Microorganisms (GCM) 10K type strain sequencing project: providing services to taxonomists for standard genome sequencing and annotation.</title>
        <authorList>
            <consortium name="The Broad Institute Genomics Platform"/>
            <consortium name="The Broad Institute Genome Sequencing Center for Infectious Disease"/>
            <person name="Wu L."/>
            <person name="Ma J."/>
        </authorList>
    </citation>
    <scope>NUCLEOTIDE SEQUENCE [LARGE SCALE GENOMIC DNA]</scope>
    <source>
        <strain evidence="3">CGMCC 4.7020</strain>
    </source>
</reference>
<dbReference type="RefSeq" id="WP_381238776.1">
    <property type="nucleotide sequence ID" value="NZ_JBHSKH010000057.1"/>
</dbReference>
<evidence type="ECO:0000256" key="1">
    <source>
        <dbReference type="SAM" id="Phobius"/>
    </source>
</evidence>
<keyword evidence="1" id="KW-1133">Transmembrane helix</keyword>
<protein>
    <submittedName>
        <fullName evidence="2">Uncharacterized protein</fullName>
    </submittedName>
</protein>
<feature type="transmembrane region" description="Helical" evidence="1">
    <location>
        <begin position="23"/>
        <end position="50"/>
    </location>
</feature>
<proteinExistence type="predicted"/>
<comment type="caution">
    <text evidence="2">The sequence shown here is derived from an EMBL/GenBank/DDBJ whole genome shotgun (WGS) entry which is preliminary data.</text>
</comment>
<accession>A0ABW3XR63</accession>
<dbReference type="Proteomes" id="UP001597058">
    <property type="component" value="Unassembled WGS sequence"/>
</dbReference>
<name>A0ABW3XR63_9ACTN</name>
<evidence type="ECO:0000313" key="3">
    <source>
        <dbReference type="Proteomes" id="UP001597058"/>
    </source>
</evidence>